<proteinExistence type="predicted"/>
<name>A0A3S5A6P8_9PLAT</name>
<sequence>MIWSSPVWARAVCPSSLDSLRKLRTYSGLTRLSDGNSFCPLLHALVHFVTYLYTPIRLPLFTRGWTTGLQQQ</sequence>
<dbReference type="AlphaFoldDB" id="A0A3S5A6P8"/>
<evidence type="ECO:0000313" key="1">
    <source>
        <dbReference type="EMBL" id="VEL13393.1"/>
    </source>
</evidence>
<accession>A0A3S5A6P8</accession>
<dbReference type="EMBL" id="CAAALY010017642">
    <property type="protein sequence ID" value="VEL13393.1"/>
    <property type="molecule type" value="Genomic_DNA"/>
</dbReference>
<gene>
    <name evidence="1" type="ORF">PXEA_LOCUS6833</name>
</gene>
<protein>
    <submittedName>
        <fullName evidence="1">Uncharacterized protein</fullName>
    </submittedName>
</protein>
<evidence type="ECO:0000313" key="2">
    <source>
        <dbReference type="Proteomes" id="UP000784294"/>
    </source>
</evidence>
<dbReference type="Proteomes" id="UP000784294">
    <property type="component" value="Unassembled WGS sequence"/>
</dbReference>
<keyword evidence="2" id="KW-1185">Reference proteome</keyword>
<comment type="caution">
    <text evidence="1">The sequence shown here is derived from an EMBL/GenBank/DDBJ whole genome shotgun (WGS) entry which is preliminary data.</text>
</comment>
<organism evidence="1 2">
    <name type="scientific">Protopolystoma xenopodis</name>
    <dbReference type="NCBI Taxonomy" id="117903"/>
    <lineage>
        <taxon>Eukaryota</taxon>
        <taxon>Metazoa</taxon>
        <taxon>Spiralia</taxon>
        <taxon>Lophotrochozoa</taxon>
        <taxon>Platyhelminthes</taxon>
        <taxon>Monogenea</taxon>
        <taxon>Polyopisthocotylea</taxon>
        <taxon>Polystomatidea</taxon>
        <taxon>Polystomatidae</taxon>
        <taxon>Protopolystoma</taxon>
    </lineage>
</organism>
<reference evidence="1" key="1">
    <citation type="submission" date="2018-11" db="EMBL/GenBank/DDBJ databases">
        <authorList>
            <consortium name="Pathogen Informatics"/>
        </authorList>
    </citation>
    <scope>NUCLEOTIDE SEQUENCE</scope>
</reference>